<dbReference type="InterPro" id="IPR032710">
    <property type="entry name" value="NTF2-like_dom_sf"/>
</dbReference>
<accession>A0A8G2CJW3</accession>
<name>A0A8G2CJW3_ACIRU</name>
<dbReference type="AlphaFoldDB" id="A0A8G2CJW3"/>
<sequence length="128" mass="13863">MTIDDPATHASIAAMFARYEQALGSNDIAALDAFFWDSPQTIRYGVGEALYGFEAISAFRKARPGGSPARTLAHQAITTFGQDFAITNTEFHRAGEARGGRQSQVWVRFADVGWRIVAAHVSLAAETS</sequence>
<dbReference type="Gene3D" id="3.10.450.50">
    <property type="match status" value="1"/>
</dbReference>
<organism evidence="1 2">
    <name type="scientific">Acidiphilium rubrum</name>
    <dbReference type="NCBI Taxonomy" id="526"/>
    <lineage>
        <taxon>Bacteria</taxon>
        <taxon>Pseudomonadati</taxon>
        <taxon>Pseudomonadota</taxon>
        <taxon>Alphaproteobacteria</taxon>
        <taxon>Acetobacterales</taxon>
        <taxon>Acidocellaceae</taxon>
        <taxon>Acidiphilium</taxon>
    </lineage>
</organism>
<dbReference type="NCBIfam" id="NF033625">
    <property type="entry name" value="HpxZ"/>
    <property type="match status" value="1"/>
</dbReference>
<keyword evidence="2" id="KW-1185">Reference proteome</keyword>
<evidence type="ECO:0008006" key="3">
    <source>
        <dbReference type="Google" id="ProtNLM"/>
    </source>
</evidence>
<gene>
    <name evidence="1" type="ORF">SAMN05421828_10729</name>
</gene>
<proteinExistence type="predicted"/>
<reference evidence="1 2" key="1">
    <citation type="submission" date="2017-01" db="EMBL/GenBank/DDBJ databases">
        <authorList>
            <person name="Varghese N."/>
            <person name="Submissions S."/>
        </authorList>
    </citation>
    <scope>NUCLEOTIDE SEQUENCE [LARGE SCALE GENOMIC DNA]</scope>
    <source>
        <strain evidence="1 2">ATCC 35905</strain>
    </source>
</reference>
<protein>
    <recommendedName>
        <fullName evidence="3">Oxalurate catabolism protein HpxZ</fullName>
    </recommendedName>
</protein>
<dbReference type="OrthoDB" id="9791198at2"/>
<dbReference type="SUPFAM" id="SSF54427">
    <property type="entry name" value="NTF2-like"/>
    <property type="match status" value="1"/>
</dbReference>
<dbReference type="Pfam" id="PF11533">
    <property type="entry name" value="AtzH-like"/>
    <property type="match status" value="1"/>
</dbReference>
<evidence type="ECO:0000313" key="2">
    <source>
        <dbReference type="Proteomes" id="UP000186308"/>
    </source>
</evidence>
<dbReference type="RefSeq" id="WP_035228252.1">
    <property type="nucleotide sequence ID" value="NZ_FTNE01000007.1"/>
</dbReference>
<evidence type="ECO:0000313" key="1">
    <source>
        <dbReference type="EMBL" id="SIQ62303.1"/>
    </source>
</evidence>
<comment type="caution">
    <text evidence="1">The sequence shown here is derived from an EMBL/GenBank/DDBJ whole genome shotgun (WGS) entry which is preliminary data.</text>
</comment>
<dbReference type="Proteomes" id="UP000186308">
    <property type="component" value="Unassembled WGS sequence"/>
</dbReference>
<dbReference type="InterPro" id="IPR024507">
    <property type="entry name" value="AtzH-like"/>
</dbReference>
<dbReference type="EMBL" id="FTNE01000007">
    <property type="protein sequence ID" value="SIQ62303.1"/>
    <property type="molecule type" value="Genomic_DNA"/>
</dbReference>